<dbReference type="KEGG" id="bgh:BDBG_01614"/>
<dbReference type="VEuPathDB" id="FungiDB:BDBG_01614"/>
<dbReference type="AlphaFoldDB" id="A0A179UBT7"/>
<proteinExistence type="predicted"/>
<feature type="region of interest" description="Disordered" evidence="1">
    <location>
        <begin position="79"/>
        <end position="111"/>
    </location>
</feature>
<dbReference type="GeneID" id="42528009"/>
<dbReference type="EMBL" id="GG657449">
    <property type="protein sequence ID" value="OAT05183.1"/>
    <property type="molecule type" value="Genomic_DNA"/>
</dbReference>
<protein>
    <submittedName>
        <fullName evidence="2">Uncharacterized protein</fullName>
    </submittedName>
</protein>
<evidence type="ECO:0000256" key="1">
    <source>
        <dbReference type="SAM" id="MobiDB-lite"/>
    </source>
</evidence>
<gene>
    <name evidence="2" type="ORF">BDBG_01614</name>
</gene>
<name>A0A179UBT7_BLAGS</name>
<sequence>MKEESISIRTKTTVTWTWTWTSIPTMDIPTPPPAPTPAGTVTAHQHPSFIAVRSLRVASARTQPIHTYIHTYIGRQRTKSPYPGIHTSKNALDNCRNPPKRRQRPSIPRSRFYPDRDVHVLEYLKKAA</sequence>
<dbReference type="Proteomes" id="UP000002038">
    <property type="component" value="Unassembled WGS sequence"/>
</dbReference>
<organism evidence="2 3">
    <name type="scientific">Blastomyces gilchristii (strain SLH14081)</name>
    <name type="common">Blastomyces dermatitidis</name>
    <dbReference type="NCBI Taxonomy" id="559298"/>
    <lineage>
        <taxon>Eukaryota</taxon>
        <taxon>Fungi</taxon>
        <taxon>Dikarya</taxon>
        <taxon>Ascomycota</taxon>
        <taxon>Pezizomycotina</taxon>
        <taxon>Eurotiomycetes</taxon>
        <taxon>Eurotiomycetidae</taxon>
        <taxon>Onygenales</taxon>
        <taxon>Ajellomycetaceae</taxon>
        <taxon>Blastomyces</taxon>
    </lineage>
</organism>
<evidence type="ECO:0000313" key="2">
    <source>
        <dbReference type="EMBL" id="OAT05183.1"/>
    </source>
</evidence>
<keyword evidence="3" id="KW-1185">Reference proteome</keyword>
<accession>A0A179UBT7</accession>
<dbReference type="RefSeq" id="XP_031576587.1">
    <property type="nucleotide sequence ID" value="XM_031720413.1"/>
</dbReference>
<evidence type="ECO:0000313" key="3">
    <source>
        <dbReference type="Proteomes" id="UP000002038"/>
    </source>
</evidence>
<reference evidence="3" key="1">
    <citation type="journal article" date="2015" name="PLoS Genet.">
        <title>The dynamic genome and transcriptome of the human fungal pathogen Blastomyces and close relative Emmonsia.</title>
        <authorList>
            <person name="Munoz J.F."/>
            <person name="Gauthier G.M."/>
            <person name="Desjardins C.A."/>
            <person name="Gallo J.E."/>
            <person name="Holder J."/>
            <person name="Sullivan T.D."/>
            <person name="Marty A.J."/>
            <person name="Carmen J.C."/>
            <person name="Chen Z."/>
            <person name="Ding L."/>
            <person name="Gujja S."/>
            <person name="Magrini V."/>
            <person name="Misas E."/>
            <person name="Mitreva M."/>
            <person name="Priest M."/>
            <person name="Saif S."/>
            <person name="Whiston E.A."/>
            <person name="Young S."/>
            <person name="Zeng Q."/>
            <person name="Goldman W.E."/>
            <person name="Mardis E.R."/>
            <person name="Taylor J.W."/>
            <person name="McEwen J.G."/>
            <person name="Clay O.K."/>
            <person name="Klein B.S."/>
            <person name="Cuomo C.A."/>
        </authorList>
    </citation>
    <scope>NUCLEOTIDE SEQUENCE [LARGE SCALE GENOMIC DNA]</scope>
    <source>
        <strain evidence="3">SLH14081</strain>
    </source>
</reference>